<evidence type="ECO:0000256" key="4">
    <source>
        <dbReference type="SAM" id="Phobius"/>
    </source>
</evidence>
<gene>
    <name evidence="5" type="ORF">ENV30_00895</name>
</gene>
<dbReference type="InterPro" id="IPR050498">
    <property type="entry name" value="Ycf3"/>
</dbReference>
<keyword evidence="4" id="KW-1133">Transmembrane helix</keyword>
<feature type="repeat" description="TPR" evidence="3">
    <location>
        <begin position="474"/>
        <end position="507"/>
    </location>
</feature>
<keyword evidence="4" id="KW-0472">Membrane</keyword>
<dbReference type="PANTHER" id="PTHR44858:SF1">
    <property type="entry name" value="UDP-N-ACETYLGLUCOSAMINE--PEPTIDE N-ACETYLGLUCOSAMINYLTRANSFERASE SPINDLY-RELATED"/>
    <property type="match status" value="1"/>
</dbReference>
<evidence type="ECO:0000256" key="3">
    <source>
        <dbReference type="PROSITE-ProRule" id="PRU00339"/>
    </source>
</evidence>
<organism evidence="5">
    <name type="scientific">Candidatus Caldatribacterium californiense</name>
    <dbReference type="NCBI Taxonomy" id="1454726"/>
    <lineage>
        <taxon>Bacteria</taxon>
        <taxon>Pseudomonadati</taxon>
        <taxon>Atribacterota</taxon>
        <taxon>Atribacteria</taxon>
        <taxon>Atribacterales</taxon>
        <taxon>Candidatus Caldatribacteriaceae</taxon>
        <taxon>Candidatus Caldatribacterium</taxon>
    </lineage>
</organism>
<dbReference type="PROSITE" id="PS50293">
    <property type="entry name" value="TPR_REGION"/>
    <property type="match status" value="3"/>
</dbReference>
<dbReference type="Gene3D" id="3.40.1000.10">
    <property type="entry name" value="Mog1/PsbP, alpha/beta/alpha sandwich"/>
    <property type="match status" value="1"/>
</dbReference>
<evidence type="ECO:0000256" key="2">
    <source>
        <dbReference type="ARBA" id="ARBA00022803"/>
    </source>
</evidence>
<keyword evidence="4" id="KW-0812">Transmembrane</keyword>
<accession>A0A7V4DD67</accession>
<feature type="repeat" description="TPR" evidence="3">
    <location>
        <begin position="508"/>
        <end position="541"/>
    </location>
</feature>
<feature type="repeat" description="TPR" evidence="3">
    <location>
        <begin position="338"/>
        <end position="371"/>
    </location>
</feature>
<feature type="repeat" description="TPR" evidence="3">
    <location>
        <begin position="406"/>
        <end position="439"/>
    </location>
</feature>
<feature type="repeat" description="TPR" evidence="3">
    <location>
        <begin position="372"/>
        <end position="405"/>
    </location>
</feature>
<protein>
    <submittedName>
        <fullName evidence="5">Tetratricopeptide repeat protein</fullName>
    </submittedName>
</protein>
<name>A0A7V4DD67_9BACT</name>
<keyword evidence="2 3" id="KW-0802">TPR repeat</keyword>
<dbReference type="AlphaFoldDB" id="A0A7V4DD67"/>
<dbReference type="Pfam" id="PF13414">
    <property type="entry name" value="TPR_11"/>
    <property type="match status" value="2"/>
</dbReference>
<reference evidence="5" key="1">
    <citation type="journal article" date="2020" name="mSystems">
        <title>Genome- and Community-Level Interaction Insights into Carbon Utilization and Element Cycling Functions of Hydrothermarchaeota in Hydrothermal Sediment.</title>
        <authorList>
            <person name="Zhou Z."/>
            <person name="Liu Y."/>
            <person name="Xu W."/>
            <person name="Pan J."/>
            <person name="Luo Z.H."/>
            <person name="Li M."/>
        </authorList>
    </citation>
    <scope>NUCLEOTIDE SEQUENCE [LARGE SCALE GENOMIC DNA]</scope>
    <source>
        <strain evidence="5">SpSt-747</strain>
    </source>
</reference>
<dbReference type="Pfam" id="PF00515">
    <property type="entry name" value="TPR_1"/>
    <property type="match status" value="1"/>
</dbReference>
<comment type="caution">
    <text evidence="5">The sequence shown here is derived from an EMBL/GenBank/DDBJ whole genome shotgun (WGS) entry which is preliminary data.</text>
</comment>
<feature type="repeat" description="TPR" evidence="3">
    <location>
        <begin position="440"/>
        <end position="473"/>
    </location>
</feature>
<dbReference type="Gene3D" id="1.25.40.10">
    <property type="entry name" value="Tetratricopeptide repeat domain"/>
    <property type="match status" value="2"/>
</dbReference>
<dbReference type="PANTHER" id="PTHR44858">
    <property type="entry name" value="TETRATRICOPEPTIDE REPEAT PROTEIN 6"/>
    <property type="match status" value="1"/>
</dbReference>
<sequence length="557" mass="62143">MTVVRTMGGLEMKRLFWIVVGTVFFVLGWQGVSFPQELSFEIPEGWTPTTPQSPNQKVCALLVEGDTVRAELVLTVEEVSPPPDLNGYFRNVQQHFQSTLESYTPQEVVPFQGQGISGVRHTFLFSVRGTPSPLQGMLVLFPLGNTMYALFFDCRAEDFAHLEARFLSIAQSLKATHGTPQVPQEVPQGERWTYQDARHSFSLPIPPGSTVAQTLDNGVVYQTPNQGQLVILRFDDEAGVQEVIAQVTQGKDFSGSSSLVTQNGSAVQVSLYSSRNPQTNIQYATLLGVFPGHPLLVIIIVPASEYQNAQEWMGSIFTKAVVGQAQTSPTGGNAEGEAMTYFFDGVQYAARGRYDEAILAYSRAIEIWPGFARAYVNRGNVYRARGLYDEAIHDYTKALEIDPKNSEACRGRGDAYSGKGLYEEAIAEYTRALGIDPGDKRAYNNRGFAYESRNLHDEAIRDYTKALEIDPEYALAYFNRGNAYQAKGLHDEAIRDYTRVLAIDPKDVEAYFNKALTCERAGRFKEAVEAYRGFIQYAPPDSPYIEHAKKRIEELER</sequence>
<dbReference type="InterPro" id="IPR011990">
    <property type="entry name" value="TPR-like_helical_dom_sf"/>
</dbReference>
<dbReference type="SMART" id="SM00028">
    <property type="entry name" value="TPR"/>
    <property type="match status" value="6"/>
</dbReference>
<feature type="transmembrane region" description="Helical" evidence="4">
    <location>
        <begin position="15"/>
        <end position="32"/>
    </location>
</feature>
<evidence type="ECO:0000313" key="5">
    <source>
        <dbReference type="EMBL" id="HGI29861.1"/>
    </source>
</evidence>
<evidence type="ECO:0000256" key="1">
    <source>
        <dbReference type="ARBA" id="ARBA00022737"/>
    </source>
</evidence>
<proteinExistence type="predicted"/>
<keyword evidence="1" id="KW-0677">Repeat</keyword>
<dbReference type="Pfam" id="PF13431">
    <property type="entry name" value="TPR_17"/>
    <property type="match status" value="1"/>
</dbReference>
<dbReference type="SUPFAM" id="SSF48439">
    <property type="entry name" value="Protein prenylyltransferase"/>
    <property type="match status" value="1"/>
</dbReference>
<dbReference type="InterPro" id="IPR019734">
    <property type="entry name" value="TPR_rpt"/>
</dbReference>
<dbReference type="EMBL" id="DTFV01000016">
    <property type="protein sequence ID" value="HGI29861.1"/>
    <property type="molecule type" value="Genomic_DNA"/>
</dbReference>
<dbReference type="PROSITE" id="PS50005">
    <property type="entry name" value="TPR"/>
    <property type="match status" value="6"/>
</dbReference>